<sequence>MTQVATEIGSTTTGLAGIFASAENLAGIALFSLLFVTICSMVLVVAIARLWRGAAKDNREAARLLAGELDESDRIHSQAISGILAELAAIKEHVRGTARA</sequence>
<reference evidence="3" key="1">
    <citation type="submission" date="2017-05" db="EMBL/GenBank/DDBJ databases">
        <authorList>
            <person name="Lin X."/>
        </authorList>
    </citation>
    <scope>NUCLEOTIDE SEQUENCE [LARGE SCALE GENOMIC DNA]</scope>
    <source>
        <strain evidence="3">JLT2012</strain>
    </source>
</reference>
<name>A0A219B3Q9_9SPHN</name>
<keyword evidence="1" id="KW-0472">Membrane</keyword>
<keyword evidence="1" id="KW-1133">Transmembrane helix</keyword>
<feature type="transmembrane region" description="Helical" evidence="1">
    <location>
        <begin position="25"/>
        <end position="51"/>
    </location>
</feature>
<comment type="caution">
    <text evidence="2">The sequence shown here is derived from an EMBL/GenBank/DDBJ whole genome shotgun (WGS) entry which is preliminary data.</text>
</comment>
<evidence type="ECO:0000313" key="2">
    <source>
        <dbReference type="EMBL" id="OWV32901.1"/>
    </source>
</evidence>
<protein>
    <submittedName>
        <fullName evidence="2">Uncharacterized protein</fullName>
    </submittedName>
</protein>
<gene>
    <name evidence="2" type="ORF">B5C34_05165</name>
</gene>
<keyword evidence="3" id="KW-1185">Reference proteome</keyword>
<keyword evidence="1" id="KW-0812">Transmembrane</keyword>
<evidence type="ECO:0000256" key="1">
    <source>
        <dbReference type="SAM" id="Phobius"/>
    </source>
</evidence>
<dbReference type="RefSeq" id="WP_088711690.1">
    <property type="nucleotide sequence ID" value="NZ_NFZT01000001.1"/>
</dbReference>
<dbReference type="AlphaFoldDB" id="A0A219B3Q9"/>
<evidence type="ECO:0000313" key="3">
    <source>
        <dbReference type="Proteomes" id="UP000198462"/>
    </source>
</evidence>
<dbReference type="Proteomes" id="UP000198462">
    <property type="component" value="Unassembled WGS sequence"/>
</dbReference>
<proteinExistence type="predicted"/>
<accession>A0A219B3Q9</accession>
<dbReference type="EMBL" id="NFZT01000001">
    <property type="protein sequence ID" value="OWV32901.1"/>
    <property type="molecule type" value="Genomic_DNA"/>
</dbReference>
<organism evidence="2 3">
    <name type="scientific">Pacificimonas flava</name>
    <dbReference type="NCBI Taxonomy" id="1234595"/>
    <lineage>
        <taxon>Bacteria</taxon>
        <taxon>Pseudomonadati</taxon>
        <taxon>Pseudomonadota</taxon>
        <taxon>Alphaproteobacteria</taxon>
        <taxon>Sphingomonadales</taxon>
        <taxon>Sphingosinicellaceae</taxon>
        <taxon>Pacificimonas</taxon>
    </lineage>
</organism>